<dbReference type="GO" id="GO:0046872">
    <property type="term" value="F:metal ion binding"/>
    <property type="evidence" value="ECO:0007669"/>
    <property type="project" value="UniProtKB-KW"/>
</dbReference>
<dbReference type="PANTHER" id="PTHR43200:SF6">
    <property type="entry name" value="3'(2'),5'-BISPHOSPHATE NUCLEOTIDASE"/>
    <property type="match status" value="1"/>
</dbReference>
<dbReference type="NCBIfam" id="TIGR01330">
    <property type="entry name" value="bisphos_HAL2"/>
    <property type="match status" value="1"/>
</dbReference>
<dbReference type="GO" id="GO:0000103">
    <property type="term" value="P:sulfate assimilation"/>
    <property type="evidence" value="ECO:0007669"/>
    <property type="project" value="TreeGrafter"/>
</dbReference>
<keyword evidence="12" id="KW-1185">Reference proteome</keyword>
<dbReference type="RefSeq" id="WP_068845041.1">
    <property type="nucleotide sequence ID" value="NZ_LYDR01000001.1"/>
</dbReference>
<dbReference type="Pfam" id="PF00459">
    <property type="entry name" value="Inositol_P"/>
    <property type="match status" value="1"/>
</dbReference>
<dbReference type="Gene3D" id="3.30.540.10">
    <property type="entry name" value="Fructose-1,6-Bisphosphatase, subunit A, domain 1"/>
    <property type="match status" value="1"/>
</dbReference>
<dbReference type="InterPro" id="IPR051090">
    <property type="entry name" value="Inositol_monoP_superfamily"/>
</dbReference>
<dbReference type="STRING" id="1841610.A6X21_01520"/>
<reference evidence="11 12" key="1">
    <citation type="submission" date="2016-05" db="EMBL/GenBank/DDBJ databases">
        <title>Genomic and physiological characterization of Planctopirus sp. isolated from fresh water lake.</title>
        <authorList>
            <person name="Subhash Y."/>
            <person name="Ramana C."/>
        </authorList>
    </citation>
    <scope>NUCLEOTIDE SEQUENCE [LARGE SCALE GENOMIC DNA]</scope>
    <source>
        <strain evidence="11 12">JC280</strain>
    </source>
</reference>
<comment type="catalytic activity">
    <reaction evidence="7">
        <text>adenosine 2',5'-bisphosphate + H2O = AMP + phosphate</text>
        <dbReference type="Rhea" id="RHEA:77643"/>
        <dbReference type="ChEBI" id="CHEBI:15377"/>
        <dbReference type="ChEBI" id="CHEBI:43474"/>
        <dbReference type="ChEBI" id="CHEBI:194156"/>
        <dbReference type="ChEBI" id="CHEBI:456215"/>
        <dbReference type="EC" id="3.1.3.7"/>
    </reaction>
    <physiologicalReaction direction="left-to-right" evidence="7">
        <dbReference type="Rhea" id="RHEA:77644"/>
    </physiologicalReaction>
</comment>
<dbReference type="PROSITE" id="PS00629">
    <property type="entry name" value="IMP_1"/>
    <property type="match status" value="1"/>
</dbReference>
<evidence type="ECO:0000313" key="11">
    <source>
        <dbReference type="EMBL" id="ODA36780.1"/>
    </source>
</evidence>
<evidence type="ECO:0000256" key="2">
    <source>
        <dbReference type="ARBA" id="ARBA00009759"/>
    </source>
</evidence>
<evidence type="ECO:0000256" key="9">
    <source>
        <dbReference type="ARBA" id="ARBA00044484"/>
    </source>
</evidence>
<evidence type="ECO:0000256" key="10">
    <source>
        <dbReference type="PIRSR" id="PIRSR600760-2"/>
    </source>
</evidence>
<comment type="catalytic activity">
    <reaction evidence="8">
        <text>adenosine 3',5'-bisphosphate + H2O = AMP + phosphate</text>
        <dbReference type="Rhea" id="RHEA:10040"/>
        <dbReference type="ChEBI" id="CHEBI:15377"/>
        <dbReference type="ChEBI" id="CHEBI:43474"/>
        <dbReference type="ChEBI" id="CHEBI:58343"/>
        <dbReference type="ChEBI" id="CHEBI:456215"/>
        <dbReference type="EC" id="3.1.3.7"/>
    </reaction>
    <physiologicalReaction direction="left-to-right" evidence="8">
        <dbReference type="Rhea" id="RHEA:10041"/>
    </physiologicalReaction>
</comment>
<evidence type="ECO:0000256" key="3">
    <source>
        <dbReference type="ARBA" id="ARBA00012633"/>
    </source>
</evidence>
<name>A0A1C3EU19_9PLAN</name>
<evidence type="ECO:0000256" key="5">
    <source>
        <dbReference type="ARBA" id="ARBA00022801"/>
    </source>
</evidence>
<evidence type="ECO:0000256" key="4">
    <source>
        <dbReference type="ARBA" id="ARBA00022723"/>
    </source>
</evidence>
<dbReference type="Gene3D" id="3.40.190.80">
    <property type="match status" value="1"/>
</dbReference>
<dbReference type="PRINTS" id="PR00377">
    <property type="entry name" value="IMPHPHTASES"/>
</dbReference>
<dbReference type="InterPro" id="IPR006239">
    <property type="entry name" value="DPNP"/>
</dbReference>
<evidence type="ECO:0000256" key="1">
    <source>
        <dbReference type="ARBA" id="ARBA00001946"/>
    </source>
</evidence>
<evidence type="ECO:0000313" key="12">
    <source>
        <dbReference type="Proteomes" id="UP000094828"/>
    </source>
</evidence>
<accession>A0A1C3EU19</accession>
<feature type="binding site" evidence="10">
    <location>
        <position position="121"/>
    </location>
    <ligand>
        <name>Mg(2+)</name>
        <dbReference type="ChEBI" id="CHEBI:18420"/>
        <label>1</label>
        <note>catalytic</note>
    </ligand>
</feature>
<feature type="binding site" evidence="10">
    <location>
        <position position="123"/>
    </location>
    <ligand>
        <name>Mg(2+)</name>
        <dbReference type="ChEBI" id="CHEBI:18420"/>
        <label>1</label>
        <note>catalytic</note>
    </ligand>
</feature>
<feature type="binding site" evidence="10">
    <location>
        <position position="278"/>
    </location>
    <ligand>
        <name>Mg(2+)</name>
        <dbReference type="ChEBI" id="CHEBI:18420"/>
        <label>1</label>
        <note>catalytic</note>
    </ligand>
</feature>
<evidence type="ECO:0000256" key="6">
    <source>
        <dbReference type="ARBA" id="ARBA00022842"/>
    </source>
</evidence>
<evidence type="ECO:0000256" key="7">
    <source>
        <dbReference type="ARBA" id="ARBA00044466"/>
    </source>
</evidence>
<keyword evidence="6 10" id="KW-0460">Magnesium</keyword>
<comment type="cofactor">
    <cofactor evidence="1 10">
        <name>Mg(2+)</name>
        <dbReference type="ChEBI" id="CHEBI:18420"/>
    </cofactor>
</comment>
<dbReference type="EC" id="3.1.3.7" evidence="3"/>
<comment type="catalytic activity">
    <reaction evidence="9">
        <text>3'-phosphoadenylyl sulfate + H2O = adenosine 5'-phosphosulfate + phosphate</text>
        <dbReference type="Rhea" id="RHEA:77639"/>
        <dbReference type="ChEBI" id="CHEBI:15377"/>
        <dbReference type="ChEBI" id="CHEBI:43474"/>
        <dbReference type="ChEBI" id="CHEBI:58243"/>
        <dbReference type="ChEBI" id="CHEBI:58339"/>
        <dbReference type="EC" id="3.1.3.7"/>
    </reaction>
    <physiologicalReaction direction="left-to-right" evidence="9">
        <dbReference type="Rhea" id="RHEA:77640"/>
    </physiologicalReaction>
</comment>
<organism evidence="11 12">
    <name type="scientific">Planctopirus hydrillae</name>
    <dbReference type="NCBI Taxonomy" id="1841610"/>
    <lineage>
        <taxon>Bacteria</taxon>
        <taxon>Pseudomonadati</taxon>
        <taxon>Planctomycetota</taxon>
        <taxon>Planctomycetia</taxon>
        <taxon>Planctomycetales</taxon>
        <taxon>Planctomycetaceae</taxon>
        <taxon>Planctopirus</taxon>
    </lineage>
</organism>
<dbReference type="InterPro" id="IPR000760">
    <property type="entry name" value="Inositol_monophosphatase-like"/>
</dbReference>
<feature type="binding site" evidence="10">
    <location>
        <position position="124"/>
    </location>
    <ligand>
        <name>Mg(2+)</name>
        <dbReference type="ChEBI" id="CHEBI:18420"/>
        <label>1</label>
        <note>catalytic</note>
    </ligand>
</feature>
<proteinExistence type="inferred from homology"/>
<dbReference type="InterPro" id="IPR020583">
    <property type="entry name" value="Inositol_monoP_metal-BS"/>
</dbReference>
<gene>
    <name evidence="11" type="ORF">A6X21_01520</name>
</gene>
<keyword evidence="5" id="KW-0378">Hydrolase</keyword>
<dbReference type="AlphaFoldDB" id="A0A1C3EU19"/>
<dbReference type="EMBL" id="LYDR01000001">
    <property type="protein sequence ID" value="ODA36780.1"/>
    <property type="molecule type" value="Genomic_DNA"/>
</dbReference>
<feature type="binding site" evidence="10">
    <location>
        <position position="69"/>
    </location>
    <ligand>
        <name>Mg(2+)</name>
        <dbReference type="ChEBI" id="CHEBI:18420"/>
        <label>1</label>
        <note>catalytic</note>
    </ligand>
</feature>
<dbReference type="CDD" id="cd01517">
    <property type="entry name" value="PAP_phosphatase"/>
    <property type="match status" value="1"/>
</dbReference>
<comment type="caution">
    <text evidence="11">The sequence shown here is derived from an EMBL/GenBank/DDBJ whole genome shotgun (WGS) entry which is preliminary data.</text>
</comment>
<dbReference type="OrthoDB" id="9772456at2"/>
<keyword evidence="4 10" id="KW-0479">Metal-binding</keyword>
<evidence type="ECO:0000256" key="8">
    <source>
        <dbReference type="ARBA" id="ARBA00044479"/>
    </source>
</evidence>
<sequence length="341" mass="36600">MTDYSQELSLALSAVRNAAEICQLVQRRIGSSAMAKSDKSPVTMADFASQAVILEAVGRAFPNDCLVAEEISTELQQEPELLGEVTTLVQRFHPQATSQQICEWIDRGHGAGGSRRYWTLDPIDGTKGFLRKEQYAIALALYDGGELVLGVLGCPNLPADPTRKLINPAITPIEQAQGGLFYAVRGAGAFVTSLDGHHLPRPIHVSASHNLHEYRVCESAEATHSRHDASATIAQSLGVAGEPVRMDSQAKYACVASGRAEIYLRLPTRAGYRECIWDHAAGVMVIEAAGGKVTDTTGKELDFSQGRHLSANIGVVATNGIHHEKIVAAIVAQQQSLAAQQ</sequence>
<dbReference type="SUPFAM" id="SSF56655">
    <property type="entry name" value="Carbohydrate phosphatase"/>
    <property type="match status" value="1"/>
</dbReference>
<dbReference type="Proteomes" id="UP000094828">
    <property type="component" value="Unassembled WGS sequence"/>
</dbReference>
<dbReference type="GO" id="GO:0008441">
    <property type="term" value="F:3'(2'),5'-bisphosphate nucleotidase activity"/>
    <property type="evidence" value="ECO:0007669"/>
    <property type="project" value="UniProtKB-EC"/>
</dbReference>
<comment type="similarity">
    <text evidence="2">Belongs to the inositol monophosphatase superfamily.</text>
</comment>
<dbReference type="FunFam" id="3.40.190.80:FF:000003">
    <property type="entry name" value="PAP-specific phosphatase HAL2-like"/>
    <property type="match status" value="1"/>
</dbReference>
<protein>
    <recommendedName>
        <fullName evidence="3">3'(2'),5'-bisphosphate nucleotidase</fullName>
        <ecNumber evidence="3">3.1.3.7</ecNumber>
    </recommendedName>
</protein>
<dbReference type="PANTHER" id="PTHR43200">
    <property type="entry name" value="PHOSPHATASE"/>
    <property type="match status" value="1"/>
</dbReference>